<proteinExistence type="predicted"/>
<sequence length="507" mass="59174">MFESAEIDHVIDKETYDTEVPALREALLEAQFELQQQKRFPVIILINGVEGAGKGETVKLLNEWMDPRLIEVRTFDQQTDEELARPPAWRYWRMLPAKGRMGVFFGNWYSQMLQGRVHGAFKNARLDQGINGAERLEKMLCDEGALIFKFWFHLSKKQMKDRLKALADDPLHSWRISPLDWQQSQTYDKFVKYGERVLRRTSRDYAPWHVIAGMDPRYRSLAVGRILLEGLQGALNRPTIHPDKVSAAPLPVSVDHVNLLDSLDLTLHLDKEEYEEQLITEQARFSGLMRDKRMRRHALVAVFEGNDAAGKGGAIRRVAAALDPRQYNIVPIAAPTEEERAQPYLWRFWRHLPARGKFTVFDRSWYGRVLVERVEGFCSPADWLRAYSEINDFEEQIADAGVIVVKFWLAIDKQTQMERFQARENIPFKRFKITEDDWRNRDKWDDYRGAVGDMVDRTSTEISPWTLVEANDKRWARVKVLRTINLALEQAFEKSDKHERKAQKSKK</sequence>
<reference evidence="2 3" key="1">
    <citation type="submission" date="2016-10" db="EMBL/GenBank/DDBJ databases">
        <authorList>
            <person name="Varghese N."/>
            <person name="Submissions S."/>
        </authorList>
    </citation>
    <scope>NUCLEOTIDE SEQUENCE [LARGE SCALE GENOMIC DNA]</scope>
    <source>
        <strain evidence="2 3">DSM 18327</strain>
    </source>
</reference>
<keyword evidence="3" id="KW-1185">Reference proteome</keyword>
<feature type="domain" description="Polyphosphate kinase-2-related" evidence="1">
    <location>
        <begin position="11"/>
        <end position="233"/>
    </location>
</feature>
<accession>A0ABY0YCJ3</accession>
<comment type="caution">
    <text evidence="2">The sequence shown here is derived from an EMBL/GenBank/DDBJ whole genome shotgun (WGS) entry which is preliminary data.</text>
</comment>
<dbReference type="InterPro" id="IPR022488">
    <property type="entry name" value="PPK2-related"/>
</dbReference>
<dbReference type="RefSeq" id="WP_090467975.1">
    <property type="nucleotide sequence ID" value="NZ_FNRV01000001.1"/>
</dbReference>
<dbReference type="Proteomes" id="UP000199665">
    <property type="component" value="Unassembled WGS sequence"/>
</dbReference>
<protein>
    <submittedName>
        <fullName evidence="2">Polyphosphate:AMP phosphotransferase</fullName>
    </submittedName>
</protein>
<evidence type="ECO:0000313" key="3">
    <source>
        <dbReference type="Proteomes" id="UP000199665"/>
    </source>
</evidence>
<dbReference type="NCBIfam" id="TIGR03708">
    <property type="entry name" value="poly_P_AMP_trns"/>
    <property type="match status" value="1"/>
</dbReference>
<dbReference type="SUPFAM" id="SSF52540">
    <property type="entry name" value="P-loop containing nucleoside triphosphate hydrolases"/>
    <property type="match status" value="2"/>
</dbReference>
<dbReference type="InterPro" id="IPR027417">
    <property type="entry name" value="P-loop_NTPase"/>
</dbReference>
<evidence type="ECO:0000259" key="1">
    <source>
        <dbReference type="Pfam" id="PF03976"/>
    </source>
</evidence>
<dbReference type="Gene3D" id="3.40.50.300">
    <property type="entry name" value="P-loop containing nucleotide triphosphate hydrolases"/>
    <property type="match status" value="2"/>
</dbReference>
<dbReference type="EMBL" id="FNRV01000001">
    <property type="protein sequence ID" value="SED33652.1"/>
    <property type="molecule type" value="Genomic_DNA"/>
</dbReference>
<dbReference type="Pfam" id="PF03976">
    <property type="entry name" value="PPK2"/>
    <property type="match status" value="2"/>
</dbReference>
<evidence type="ECO:0000313" key="2">
    <source>
        <dbReference type="EMBL" id="SED33652.1"/>
    </source>
</evidence>
<feature type="domain" description="Polyphosphate kinase-2-related" evidence="1">
    <location>
        <begin position="269"/>
        <end position="491"/>
    </location>
</feature>
<gene>
    <name evidence="2" type="ORF">SAMN05216205_4947</name>
</gene>
<organism evidence="2 3">
    <name type="scientific">Pseudomonas mohnii</name>
    <dbReference type="NCBI Taxonomy" id="395600"/>
    <lineage>
        <taxon>Bacteria</taxon>
        <taxon>Pseudomonadati</taxon>
        <taxon>Pseudomonadota</taxon>
        <taxon>Gammaproteobacteria</taxon>
        <taxon>Pseudomonadales</taxon>
        <taxon>Pseudomonadaceae</taxon>
        <taxon>Pseudomonas</taxon>
    </lineage>
</organism>
<dbReference type="PANTHER" id="PTHR34383:SF3">
    <property type="entry name" value="POLYPHOSPHATE:AMP PHOSPHOTRANSFERASE"/>
    <property type="match status" value="1"/>
</dbReference>
<dbReference type="InterPro" id="IPR022489">
    <property type="entry name" value="PolyP_AMP_Tfrase"/>
</dbReference>
<name>A0ABY0YCJ3_9PSED</name>
<dbReference type="PANTHER" id="PTHR34383">
    <property type="entry name" value="POLYPHOSPHATE:AMP PHOSPHOTRANSFERASE-RELATED"/>
    <property type="match status" value="1"/>
</dbReference>